<name>A0ABV1FS46_9BACT</name>
<dbReference type="SUPFAM" id="SSF53300">
    <property type="entry name" value="vWA-like"/>
    <property type="match status" value="1"/>
</dbReference>
<keyword evidence="2" id="KW-1185">Reference proteome</keyword>
<reference evidence="1 2" key="1">
    <citation type="submission" date="2024-04" db="EMBL/GenBank/DDBJ databases">
        <title>Human intestinal bacterial collection.</title>
        <authorList>
            <person name="Pauvert C."/>
            <person name="Hitch T.C.A."/>
            <person name="Clavel T."/>
        </authorList>
    </citation>
    <scope>NUCLEOTIDE SEQUENCE [LARGE SCALE GENOMIC DNA]</scope>
    <source>
        <strain evidence="1 2">CLA-AA-H145</strain>
    </source>
</reference>
<sequence length="223" mass="25788">MERKRRNHTKRIVNLIIVDESGSMSLIKKQALMGLNETLDTVKRMQEKEPNAQQYVTLLTFNSDNTHYVFDNTPAKRTHTIRPNDYQPSGCTPLYDAIGRGVSKVNAQTSTDDVVLVTIITDGEENSSTEFDLRMVKQLIEKMKTLKWTFTFIGTDNLDVERMAHEMAIDNHLEFKQDEEGTRRMFEVERNARMRFNSRIVHDAEPTCCGYFDDLDDKDTPSK</sequence>
<dbReference type="Gene3D" id="3.40.50.410">
    <property type="entry name" value="von Willebrand factor, type A domain"/>
    <property type="match status" value="1"/>
</dbReference>
<proteinExistence type="predicted"/>
<dbReference type="Proteomes" id="UP001487296">
    <property type="component" value="Unassembled WGS sequence"/>
</dbReference>
<protein>
    <submittedName>
        <fullName evidence="1">VWA domain-containing protein</fullName>
    </submittedName>
</protein>
<dbReference type="InterPro" id="IPR036465">
    <property type="entry name" value="vWFA_dom_sf"/>
</dbReference>
<dbReference type="EMBL" id="JBBNFP010000037">
    <property type="protein sequence ID" value="MEQ2487226.1"/>
    <property type="molecule type" value="Genomic_DNA"/>
</dbReference>
<dbReference type="RefSeq" id="WP_215760307.1">
    <property type="nucleotide sequence ID" value="NZ_JAHKBE010000038.1"/>
</dbReference>
<evidence type="ECO:0000313" key="1">
    <source>
        <dbReference type="EMBL" id="MEQ2487226.1"/>
    </source>
</evidence>
<accession>A0ABV1FS46</accession>
<organism evidence="1 2">
    <name type="scientific">Hallella faecis</name>
    <dbReference type="NCBI Taxonomy" id="2841596"/>
    <lineage>
        <taxon>Bacteria</taxon>
        <taxon>Pseudomonadati</taxon>
        <taxon>Bacteroidota</taxon>
        <taxon>Bacteroidia</taxon>
        <taxon>Bacteroidales</taxon>
        <taxon>Prevotellaceae</taxon>
        <taxon>Hallella</taxon>
    </lineage>
</organism>
<evidence type="ECO:0000313" key="2">
    <source>
        <dbReference type="Proteomes" id="UP001487296"/>
    </source>
</evidence>
<comment type="caution">
    <text evidence="1">The sequence shown here is derived from an EMBL/GenBank/DDBJ whole genome shotgun (WGS) entry which is preliminary data.</text>
</comment>
<dbReference type="CDD" id="cd00198">
    <property type="entry name" value="vWFA"/>
    <property type="match status" value="1"/>
</dbReference>
<gene>
    <name evidence="1" type="ORF">AAAT34_09210</name>
</gene>